<keyword evidence="3 5" id="KW-1133">Transmembrane helix</keyword>
<dbReference type="EMBL" id="QCYK01000002">
    <property type="protein sequence ID" value="PUZ25068.1"/>
    <property type="molecule type" value="Genomic_DNA"/>
</dbReference>
<dbReference type="AlphaFoldDB" id="A0A2T7BFK9"/>
<keyword evidence="4 5" id="KW-0472">Membrane</keyword>
<feature type="transmembrane region" description="Helical" evidence="5">
    <location>
        <begin position="7"/>
        <end position="26"/>
    </location>
</feature>
<dbReference type="Proteomes" id="UP000244450">
    <property type="component" value="Unassembled WGS sequence"/>
</dbReference>
<sequence>MKNYAWPYWAITGGISFFMLFSAWFSGTHAEAFAAFGFPEYFRIELTLAKIAGAMLLLFPQTPDRVREWIYAGFGICLISAFIAKVATHYPVAQTVETPVVLVLMVLGVWYLDKMKKKYVVVQ</sequence>
<feature type="transmembrane region" description="Helical" evidence="5">
    <location>
        <begin position="71"/>
        <end position="90"/>
    </location>
</feature>
<comment type="caution">
    <text evidence="6">The sequence shown here is derived from an EMBL/GenBank/DDBJ whole genome shotgun (WGS) entry which is preliminary data.</text>
</comment>
<dbReference type="Pfam" id="PF13564">
    <property type="entry name" value="DoxX_2"/>
    <property type="match status" value="1"/>
</dbReference>
<gene>
    <name evidence="6" type="ORF">DCC81_12200</name>
</gene>
<organism evidence="6 7">
    <name type="scientific">Chitinophaga parva</name>
    <dbReference type="NCBI Taxonomy" id="2169414"/>
    <lineage>
        <taxon>Bacteria</taxon>
        <taxon>Pseudomonadati</taxon>
        <taxon>Bacteroidota</taxon>
        <taxon>Chitinophagia</taxon>
        <taxon>Chitinophagales</taxon>
        <taxon>Chitinophagaceae</taxon>
        <taxon>Chitinophaga</taxon>
    </lineage>
</organism>
<reference evidence="6 7" key="1">
    <citation type="submission" date="2018-04" db="EMBL/GenBank/DDBJ databases">
        <title>Chitinophaga fuyangensis sp. nov., isolated from soil in a chemical factory.</title>
        <authorList>
            <person name="Chen K."/>
        </authorList>
    </citation>
    <scope>NUCLEOTIDE SEQUENCE [LARGE SCALE GENOMIC DNA]</scope>
    <source>
        <strain evidence="6 7">LY-1</strain>
    </source>
</reference>
<name>A0A2T7BFK9_9BACT</name>
<evidence type="ECO:0000256" key="3">
    <source>
        <dbReference type="ARBA" id="ARBA00022989"/>
    </source>
</evidence>
<dbReference type="InterPro" id="IPR032808">
    <property type="entry name" value="DoxX"/>
</dbReference>
<dbReference type="GO" id="GO:0016020">
    <property type="term" value="C:membrane"/>
    <property type="evidence" value="ECO:0007669"/>
    <property type="project" value="UniProtKB-SubCell"/>
</dbReference>
<proteinExistence type="predicted"/>
<feature type="transmembrane region" description="Helical" evidence="5">
    <location>
        <begin position="41"/>
        <end position="59"/>
    </location>
</feature>
<dbReference type="RefSeq" id="WP_108686905.1">
    <property type="nucleotide sequence ID" value="NZ_QCYK01000002.1"/>
</dbReference>
<evidence type="ECO:0000313" key="7">
    <source>
        <dbReference type="Proteomes" id="UP000244450"/>
    </source>
</evidence>
<evidence type="ECO:0000313" key="6">
    <source>
        <dbReference type="EMBL" id="PUZ25068.1"/>
    </source>
</evidence>
<evidence type="ECO:0000256" key="5">
    <source>
        <dbReference type="SAM" id="Phobius"/>
    </source>
</evidence>
<keyword evidence="2 5" id="KW-0812">Transmembrane</keyword>
<evidence type="ECO:0000256" key="1">
    <source>
        <dbReference type="ARBA" id="ARBA00004141"/>
    </source>
</evidence>
<dbReference type="OrthoDB" id="7960583at2"/>
<accession>A0A2T7BFK9</accession>
<comment type="subcellular location">
    <subcellularLocation>
        <location evidence="1">Membrane</location>
        <topology evidence="1">Multi-pass membrane protein</topology>
    </subcellularLocation>
</comment>
<evidence type="ECO:0000256" key="4">
    <source>
        <dbReference type="ARBA" id="ARBA00023136"/>
    </source>
</evidence>
<evidence type="ECO:0000256" key="2">
    <source>
        <dbReference type="ARBA" id="ARBA00022692"/>
    </source>
</evidence>
<feature type="transmembrane region" description="Helical" evidence="5">
    <location>
        <begin position="96"/>
        <end position="112"/>
    </location>
</feature>
<protein>
    <submittedName>
        <fullName evidence="6">DoxX family protein</fullName>
    </submittedName>
</protein>
<keyword evidence="7" id="KW-1185">Reference proteome</keyword>